<protein>
    <submittedName>
        <fullName evidence="1">Uncharacterized protein</fullName>
    </submittedName>
</protein>
<evidence type="ECO:0000313" key="1">
    <source>
        <dbReference type="EMBL" id="CAE4603279.1"/>
    </source>
</evidence>
<reference evidence="1" key="1">
    <citation type="submission" date="2021-01" db="EMBL/GenBank/DDBJ databases">
        <authorList>
            <person name="Corre E."/>
            <person name="Pelletier E."/>
            <person name="Niang G."/>
            <person name="Scheremetjew M."/>
            <person name="Finn R."/>
            <person name="Kale V."/>
            <person name="Holt S."/>
            <person name="Cochrane G."/>
            <person name="Meng A."/>
            <person name="Brown T."/>
            <person name="Cohen L."/>
        </authorList>
    </citation>
    <scope>NUCLEOTIDE SEQUENCE</scope>
    <source>
        <strain evidence="1">GSO104</strain>
    </source>
</reference>
<dbReference type="InterPro" id="IPR001343">
    <property type="entry name" value="Hemolysn_Ca-bd"/>
</dbReference>
<dbReference type="PRINTS" id="PR00313">
    <property type="entry name" value="CABNDNGRPT"/>
</dbReference>
<dbReference type="Gene3D" id="2.150.10.10">
    <property type="entry name" value="Serralysin-like metalloprotease, C-terminal"/>
    <property type="match status" value="1"/>
</dbReference>
<dbReference type="SUPFAM" id="SSF51120">
    <property type="entry name" value="beta-Roll"/>
    <property type="match status" value="1"/>
</dbReference>
<dbReference type="EMBL" id="HBNS01016029">
    <property type="protein sequence ID" value="CAE4603279.1"/>
    <property type="molecule type" value="Transcribed_RNA"/>
</dbReference>
<dbReference type="Pfam" id="PF00353">
    <property type="entry name" value="HemolysinCabind"/>
    <property type="match status" value="1"/>
</dbReference>
<name>A0A7S4R4N7_9STRA</name>
<sequence length="115" mass="12836">MNAIVWKTYPTPFNDEVIYDDFDFIQGDDEIHGNDGNDILHGQRGFDKLYGEDGEDELYGELEDDELHGGPGNGILIGDIGYAVRRYNESSFPVLNSKSDGAAGRAVWHKDIVLE</sequence>
<dbReference type="GO" id="GO:0005509">
    <property type="term" value="F:calcium ion binding"/>
    <property type="evidence" value="ECO:0007669"/>
    <property type="project" value="InterPro"/>
</dbReference>
<gene>
    <name evidence="1" type="ORF">DBRI00130_LOCUS12859</name>
</gene>
<proteinExistence type="predicted"/>
<organism evidence="1">
    <name type="scientific">Ditylum brightwellii</name>
    <dbReference type="NCBI Taxonomy" id="49249"/>
    <lineage>
        <taxon>Eukaryota</taxon>
        <taxon>Sar</taxon>
        <taxon>Stramenopiles</taxon>
        <taxon>Ochrophyta</taxon>
        <taxon>Bacillariophyta</taxon>
        <taxon>Mediophyceae</taxon>
        <taxon>Lithodesmiophycidae</taxon>
        <taxon>Lithodesmiales</taxon>
        <taxon>Lithodesmiaceae</taxon>
        <taxon>Ditylum</taxon>
    </lineage>
</organism>
<dbReference type="AlphaFoldDB" id="A0A7S4R4N7"/>
<accession>A0A7S4R4N7</accession>
<dbReference type="InterPro" id="IPR011049">
    <property type="entry name" value="Serralysin-like_metalloprot_C"/>
</dbReference>